<reference evidence="2 3" key="1">
    <citation type="journal article" date="2016" name="Nat. Commun.">
        <title>Thousands of microbial genomes shed light on interconnected biogeochemical processes in an aquifer system.</title>
        <authorList>
            <person name="Anantharaman K."/>
            <person name="Brown C.T."/>
            <person name="Hug L.A."/>
            <person name="Sharon I."/>
            <person name="Castelle C.J."/>
            <person name="Probst A.J."/>
            <person name="Thomas B.C."/>
            <person name="Singh A."/>
            <person name="Wilkins M.J."/>
            <person name="Karaoz U."/>
            <person name="Brodie E.L."/>
            <person name="Williams K.H."/>
            <person name="Hubbard S.S."/>
            <person name="Banfield J.F."/>
        </authorList>
    </citation>
    <scope>NUCLEOTIDE SEQUENCE [LARGE SCALE GENOMIC DNA]</scope>
</reference>
<sequence>MCVFSKRTLRIYELARIKINPIFGIQKSTFENLRVPMQKKQANIIYTDKGDKPSRFLVNLNNFVKEEQERERTAEKKRQRRGLFGVLPDVKANIGRLFKSANTNALNRTAAAQYTLPQADIKTGAPALTGNRRHDILKQLAFYPFLRIILLLIIKAGKLFYFLCFKTGWLAVFLLRFAYFLGLAFFRLISGGVRATRFSIKEALSRFFSGYGKSSKKYVGAELESRAFEIIGSNERDIYSADRPNKTRAAEIFFHSWDAVEHTRENAKRAENTSFFRIFGRISRPRNDDSPEADENEEPVGYQDFRARFKKALKPVAVFAAVLAIAILPIKAIMYYGDLRTLRGQVMGISEDAIGGMAAAAESVLRNDFIGAEENFSYASDKFTQAESEIGEIGKLLSALSAVIPNDDIKLAANAEFMLEAGKAGAKIGMNLSSILSGWNAAGETDVKAMLDDLYAEAKEVKGLSRELLAAIARIEPEYLPAEYRGKFVELRSRAQELQKSFEELISIVEWSRIFLGFEKDARYLLVFQNNAELRGSGGFLGSYALVDLRDGALKNMQVPAGGSYDTEAGLRERIIAPEPLALVNPLWHFWDANWWPDWPVTARKLMWFYEKSDGPTVDGVIGLTPTVIERMLKITGPIDMTEEYGLVIDADNFWELTQTFSEQKPVNHPDFRPNPFMAEADAKTPAEELGRRPKKIIGDMMGKIMADSGAWLNRRTLASLAGLFEESIRQKHILLYFNDNELQGLAEDMGWDGRVKPTSRDYLQVVNTNIAGGKSDRAISETIEHEAAVGKDGSIIDTVTVRRTHNATKGERFIGVRNNDWMRIYVPEGSEFIEAEGFSAPDSEYFDKPEDSWETDPDLAAGEGRAVTDVKSGTKIYDELGKTVFANWSQVDPGETAVIRIKYRLPFVLAVPEDQGWLNKIEHYLNPGRKELVPYALFAQKQPGSAGSVFKSSLVLPDSFRPVWHYPEKTSVSSAGWEIEDVLAVDRFWAVLVEGE</sequence>
<evidence type="ECO:0000256" key="1">
    <source>
        <dbReference type="SAM" id="Phobius"/>
    </source>
</evidence>
<name>A0A1F5SL98_9BACT</name>
<feature type="transmembrane region" description="Helical" evidence="1">
    <location>
        <begin position="316"/>
        <end position="337"/>
    </location>
</feature>
<dbReference type="EMBL" id="MFGB01000008">
    <property type="protein sequence ID" value="OGF27442.1"/>
    <property type="molecule type" value="Genomic_DNA"/>
</dbReference>
<feature type="transmembrane region" description="Helical" evidence="1">
    <location>
        <begin position="169"/>
        <end position="189"/>
    </location>
</feature>
<dbReference type="InterPro" id="IPR025101">
    <property type="entry name" value="DUF4012"/>
</dbReference>
<evidence type="ECO:0008006" key="4">
    <source>
        <dbReference type="Google" id="ProtNLM"/>
    </source>
</evidence>
<comment type="caution">
    <text evidence="2">The sequence shown here is derived from an EMBL/GenBank/DDBJ whole genome shotgun (WGS) entry which is preliminary data.</text>
</comment>
<keyword evidence="1" id="KW-1133">Transmembrane helix</keyword>
<gene>
    <name evidence="2" type="ORF">A2227_02370</name>
</gene>
<organism evidence="2 3">
    <name type="scientific">Candidatus Falkowbacteria bacterium RIFOXYA2_FULL_47_19</name>
    <dbReference type="NCBI Taxonomy" id="1797994"/>
    <lineage>
        <taxon>Bacteria</taxon>
        <taxon>Candidatus Falkowiibacteriota</taxon>
    </lineage>
</organism>
<protein>
    <recommendedName>
        <fullName evidence="4">DUF4012 domain-containing protein</fullName>
    </recommendedName>
</protein>
<accession>A0A1F5SL98</accession>
<feature type="transmembrane region" description="Helical" evidence="1">
    <location>
        <begin position="140"/>
        <end position="163"/>
    </location>
</feature>
<evidence type="ECO:0000313" key="2">
    <source>
        <dbReference type="EMBL" id="OGF27442.1"/>
    </source>
</evidence>
<keyword evidence="1" id="KW-0472">Membrane</keyword>
<keyword evidence="1" id="KW-0812">Transmembrane</keyword>
<evidence type="ECO:0000313" key="3">
    <source>
        <dbReference type="Proteomes" id="UP000178367"/>
    </source>
</evidence>
<dbReference type="Proteomes" id="UP000178367">
    <property type="component" value="Unassembled WGS sequence"/>
</dbReference>
<dbReference type="AlphaFoldDB" id="A0A1F5SL98"/>
<proteinExistence type="predicted"/>
<dbReference type="STRING" id="1797994.A2227_02370"/>
<dbReference type="Pfam" id="PF13196">
    <property type="entry name" value="DUF4012"/>
    <property type="match status" value="1"/>
</dbReference>